<dbReference type="InterPro" id="IPR038019">
    <property type="entry name" value="PRib_AMP_CycHydrolase_sf"/>
</dbReference>
<dbReference type="EC" id="3.5.4.19" evidence="16"/>
<dbReference type="CDD" id="cd11534">
    <property type="entry name" value="NTP-PPase_HisIE_like"/>
    <property type="match status" value="1"/>
</dbReference>
<evidence type="ECO:0000256" key="4">
    <source>
        <dbReference type="ARBA" id="ARBA00005169"/>
    </source>
</evidence>
<keyword evidence="13 16" id="KW-0067">ATP-binding</keyword>
<dbReference type="NCBIfam" id="TIGR03188">
    <property type="entry name" value="histidine_hisI"/>
    <property type="match status" value="1"/>
</dbReference>
<reference evidence="17 18" key="1">
    <citation type="submission" date="2016-12" db="EMBL/GenBank/DDBJ databases">
        <title>The genome of dimorphic prosthecate Glycocaulis alkaliphilus 6b-8t, isolated from crude oil dictates its adaptability in petroleum environments.</title>
        <authorList>
            <person name="Wu X.-L."/>
            <person name="Geng S."/>
        </authorList>
    </citation>
    <scope>NUCLEOTIDE SEQUENCE [LARGE SCALE GENOMIC DNA]</scope>
    <source>
        <strain evidence="17 18">6B-8</strain>
    </source>
</reference>
<dbReference type="Pfam" id="PF01503">
    <property type="entry name" value="PRA-PH"/>
    <property type="match status" value="1"/>
</dbReference>
<dbReference type="SUPFAM" id="SSF101386">
    <property type="entry name" value="all-alpha NTP pyrophosphatases"/>
    <property type="match status" value="1"/>
</dbReference>
<evidence type="ECO:0000256" key="5">
    <source>
        <dbReference type="ARBA" id="ARBA00005204"/>
    </source>
</evidence>
<gene>
    <name evidence="16" type="primary">hisI</name>
    <name evidence="16" type="synonym">hisIE</name>
    <name evidence="17" type="ORF">X907_1327</name>
</gene>
<evidence type="ECO:0000256" key="16">
    <source>
        <dbReference type="HAMAP-Rule" id="MF_01019"/>
    </source>
</evidence>
<dbReference type="KEGG" id="gak:X907_1327"/>
<protein>
    <recommendedName>
        <fullName evidence="16">Histidine biosynthesis bifunctional protein HisIE</fullName>
    </recommendedName>
    <domain>
        <recommendedName>
            <fullName evidence="16">Phosphoribosyl-AMP cyclohydrolase</fullName>
            <shortName evidence="16">PRA-CH</shortName>
            <ecNumber evidence="16">3.5.4.19</ecNumber>
        </recommendedName>
    </domain>
    <domain>
        <recommendedName>
            <fullName evidence="16">Phosphoribosyl-ATP pyrophosphatase</fullName>
            <shortName evidence="16">PRA-PH</shortName>
            <ecNumber evidence="16">3.6.1.31</ecNumber>
        </recommendedName>
    </domain>
</protein>
<dbReference type="RefSeq" id="WP_127566407.1">
    <property type="nucleotide sequence ID" value="NZ_BMFB01000007.1"/>
</dbReference>
<comment type="catalytic activity">
    <reaction evidence="1 16">
        <text>1-(5-phospho-beta-D-ribosyl)-5'-AMP + H2O = 1-(5-phospho-beta-D-ribosyl)-5-[(5-phospho-beta-D-ribosylamino)methylideneamino]imidazole-4-carboxamide</text>
        <dbReference type="Rhea" id="RHEA:20049"/>
        <dbReference type="ChEBI" id="CHEBI:15377"/>
        <dbReference type="ChEBI" id="CHEBI:58435"/>
        <dbReference type="ChEBI" id="CHEBI:59457"/>
        <dbReference type="EC" id="3.5.4.19"/>
    </reaction>
</comment>
<sequence>MSDELSPLSAEQIDFEKGGGLVPAIVQHGLTGEVLMLGYMNAQALAATQEKGLVTFWSRSKNRLWTKGETSGDVLRLAGLAVDCDRDAILVQALPEGPTCHIGTRSCFGDYPGPALAFLSELSAIVDRRADSSPEESYTARLLAKGINKVAQKVGEEGVETALAGVSEDNSALTGEAADLIFHLIVLLKARGLSLIDVAEELKRRHAKA</sequence>
<dbReference type="GO" id="GO:0000105">
    <property type="term" value="P:L-histidine biosynthetic process"/>
    <property type="evidence" value="ECO:0007669"/>
    <property type="project" value="UniProtKB-UniRule"/>
</dbReference>
<comment type="pathway">
    <text evidence="4 16">Amino-acid biosynthesis; L-histidine biosynthesis; L-histidine from 5-phospho-alpha-D-ribose 1-diphosphate: step 3/9.</text>
</comment>
<keyword evidence="9 16" id="KW-0963">Cytoplasm</keyword>
<proteinExistence type="inferred from homology"/>
<dbReference type="HAMAP" id="MF_01020">
    <property type="entry name" value="HisE"/>
    <property type="match status" value="1"/>
</dbReference>
<evidence type="ECO:0000256" key="9">
    <source>
        <dbReference type="ARBA" id="ARBA00022490"/>
    </source>
</evidence>
<comment type="similarity">
    <text evidence="6 16">In the C-terminal section; belongs to the PRA-PH family.</text>
</comment>
<keyword evidence="15 16" id="KW-0511">Multifunctional enzyme</keyword>
<dbReference type="InterPro" id="IPR021130">
    <property type="entry name" value="PRib-ATP_PPHydrolase-like"/>
</dbReference>
<evidence type="ECO:0000256" key="8">
    <source>
        <dbReference type="ARBA" id="ARBA00009392"/>
    </source>
</evidence>
<keyword evidence="10 16" id="KW-0028">Amino-acid biosynthesis</keyword>
<keyword evidence="14 16" id="KW-0368">Histidine biosynthesis</keyword>
<evidence type="ECO:0000256" key="7">
    <source>
        <dbReference type="ARBA" id="ARBA00008299"/>
    </source>
</evidence>
<evidence type="ECO:0000256" key="3">
    <source>
        <dbReference type="ARBA" id="ARBA00004496"/>
    </source>
</evidence>
<evidence type="ECO:0000256" key="14">
    <source>
        <dbReference type="ARBA" id="ARBA00023102"/>
    </source>
</evidence>
<comment type="similarity">
    <text evidence="7 16">In the N-terminal section; belongs to the PRA-CH family.</text>
</comment>
<dbReference type="OrthoDB" id="9795769at2"/>
<evidence type="ECO:0000256" key="15">
    <source>
        <dbReference type="ARBA" id="ARBA00023268"/>
    </source>
</evidence>
<dbReference type="GO" id="GO:0004635">
    <property type="term" value="F:phosphoribosyl-AMP cyclohydrolase activity"/>
    <property type="evidence" value="ECO:0007669"/>
    <property type="project" value="UniProtKB-UniRule"/>
</dbReference>
<name>A0A3T0E9D1_9PROT</name>
<dbReference type="FunFam" id="3.10.20.810:FF:000001">
    <property type="entry name" value="Histidine biosynthesis bifunctional protein HisIE"/>
    <property type="match status" value="1"/>
</dbReference>
<comment type="catalytic activity">
    <reaction evidence="2 16">
        <text>1-(5-phospho-beta-D-ribosyl)-ATP + H2O = 1-(5-phospho-beta-D-ribosyl)-5'-AMP + diphosphate + H(+)</text>
        <dbReference type="Rhea" id="RHEA:22828"/>
        <dbReference type="ChEBI" id="CHEBI:15377"/>
        <dbReference type="ChEBI" id="CHEBI:15378"/>
        <dbReference type="ChEBI" id="CHEBI:33019"/>
        <dbReference type="ChEBI" id="CHEBI:59457"/>
        <dbReference type="ChEBI" id="CHEBI:73183"/>
        <dbReference type="EC" id="3.6.1.31"/>
    </reaction>
</comment>
<evidence type="ECO:0000256" key="1">
    <source>
        <dbReference type="ARBA" id="ARBA00000024"/>
    </source>
</evidence>
<dbReference type="GO" id="GO:0005524">
    <property type="term" value="F:ATP binding"/>
    <property type="evidence" value="ECO:0007669"/>
    <property type="project" value="UniProtKB-KW"/>
</dbReference>
<comment type="similarity">
    <text evidence="8">Belongs to the PRA-PH family.</text>
</comment>
<dbReference type="InterPro" id="IPR008179">
    <property type="entry name" value="HisE"/>
</dbReference>
<comment type="subcellular location">
    <subcellularLocation>
        <location evidence="3 16">Cytoplasm</location>
    </subcellularLocation>
</comment>
<dbReference type="Proteomes" id="UP000286954">
    <property type="component" value="Chromosome"/>
</dbReference>
<evidence type="ECO:0000256" key="2">
    <source>
        <dbReference type="ARBA" id="ARBA00001460"/>
    </source>
</evidence>
<dbReference type="FunFam" id="1.10.287.1080:FF:000002">
    <property type="entry name" value="Histidine biosynthesis bifunctional protein HisIE"/>
    <property type="match status" value="1"/>
</dbReference>
<dbReference type="HAMAP" id="MF_01019">
    <property type="entry name" value="HisIE"/>
    <property type="match status" value="1"/>
</dbReference>
<evidence type="ECO:0000256" key="11">
    <source>
        <dbReference type="ARBA" id="ARBA00022741"/>
    </source>
</evidence>
<feature type="region of interest" description="Phosphoribosyl-AMP cyclohydrolase" evidence="16">
    <location>
        <begin position="1"/>
        <end position="118"/>
    </location>
</feature>
<evidence type="ECO:0000256" key="12">
    <source>
        <dbReference type="ARBA" id="ARBA00022801"/>
    </source>
</evidence>
<evidence type="ECO:0000313" key="18">
    <source>
        <dbReference type="Proteomes" id="UP000286954"/>
    </source>
</evidence>
<accession>A0A3T0E9D1</accession>
<evidence type="ECO:0000256" key="6">
    <source>
        <dbReference type="ARBA" id="ARBA00007731"/>
    </source>
</evidence>
<evidence type="ECO:0000256" key="13">
    <source>
        <dbReference type="ARBA" id="ARBA00022840"/>
    </source>
</evidence>
<dbReference type="AlphaFoldDB" id="A0A3T0E9D1"/>
<dbReference type="SUPFAM" id="SSF141734">
    <property type="entry name" value="HisI-like"/>
    <property type="match status" value="1"/>
</dbReference>
<dbReference type="InterPro" id="IPR002496">
    <property type="entry name" value="PRib_AMP_CycHydrolase_dom"/>
</dbReference>
<dbReference type="PANTHER" id="PTHR42945">
    <property type="entry name" value="HISTIDINE BIOSYNTHESIS BIFUNCTIONAL PROTEIN"/>
    <property type="match status" value="1"/>
</dbReference>
<organism evidence="17 18">
    <name type="scientific">Glycocaulis alkaliphilus</name>
    <dbReference type="NCBI Taxonomy" id="1434191"/>
    <lineage>
        <taxon>Bacteria</taxon>
        <taxon>Pseudomonadati</taxon>
        <taxon>Pseudomonadota</taxon>
        <taxon>Alphaproteobacteria</taxon>
        <taxon>Maricaulales</taxon>
        <taxon>Maricaulaceae</taxon>
        <taxon>Glycocaulis</taxon>
    </lineage>
</organism>
<dbReference type="NCBIfam" id="NF000768">
    <property type="entry name" value="PRK00051.1"/>
    <property type="match status" value="1"/>
</dbReference>
<dbReference type="EC" id="3.6.1.31" evidence="16"/>
<dbReference type="Pfam" id="PF01502">
    <property type="entry name" value="PRA-CH"/>
    <property type="match status" value="1"/>
</dbReference>
<dbReference type="Gene3D" id="1.10.287.1080">
    <property type="entry name" value="MazG-like"/>
    <property type="match status" value="1"/>
</dbReference>
<dbReference type="NCBIfam" id="NF002747">
    <property type="entry name" value="PRK02759.1"/>
    <property type="match status" value="1"/>
</dbReference>
<dbReference type="GO" id="GO:0004636">
    <property type="term" value="F:phosphoribosyl-ATP diphosphatase activity"/>
    <property type="evidence" value="ECO:0007669"/>
    <property type="project" value="UniProtKB-UniRule"/>
</dbReference>
<keyword evidence="18" id="KW-1185">Reference proteome</keyword>
<comment type="pathway">
    <text evidence="5 16">Amino-acid biosynthesis; L-histidine biosynthesis; L-histidine from 5-phospho-alpha-D-ribose 1-diphosphate: step 2/9.</text>
</comment>
<evidence type="ECO:0000256" key="10">
    <source>
        <dbReference type="ARBA" id="ARBA00022605"/>
    </source>
</evidence>
<dbReference type="UniPathway" id="UPA00031">
    <property type="reaction ID" value="UER00007"/>
</dbReference>
<keyword evidence="12 16" id="KW-0378">Hydrolase</keyword>
<dbReference type="EMBL" id="CP018911">
    <property type="protein sequence ID" value="AZU03860.1"/>
    <property type="molecule type" value="Genomic_DNA"/>
</dbReference>
<dbReference type="InterPro" id="IPR023019">
    <property type="entry name" value="His_synth_HisIE"/>
</dbReference>
<dbReference type="Gene3D" id="3.10.20.810">
    <property type="entry name" value="Phosphoribosyl-AMP cyclohydrolase"/>
    <property type="match status" value="1"/>
</dbReference>
<evidence type="ECO:0000313" key="17">
    <source>
        <dbReference type="EMBL" id="AZU03860.1"/>
    </source>
</evidence>
<feature type="region of interest" description="Phosphoribosyl-ATP pyrophosphohydrolase" evidence="16">
    <location>
        <begin position="119"/>
        <end position="209"/>
    </location>
</feature>
<dbReference type="GO" id="GO:0005737">
    <property type="term" value="C:cytoplasm"/>
    <property type="evidence" value="ECO:0007669"/>
    <property type="project" value="UniProtKB-SubCell"/>
</dbReference>
<dbReference type="PANTHER" id="PTHR42945:SF9">
    <property type="entry name" value="HISTIDINE BIOSYNTHESIS BIFUNCTIONAL PROTEIN HISIE"/>
    <property type="match status" value="1"/>
</dbReference>
<keyword evidence="11 16" id="KW-0547">Nucleotide-binding</keyword>